<dbReference type="Proteomes" id="UP000254082">
    <property type="component" value="Unassembled WGS sequence"/>
</dbReference>
<dbReference type="EMBL" id="UHFA01000002">
    <property type="protein sequence ID" value="SUN36096.1"/>
    <property type="molecule type" value="Genomic_DNA"/>
</dbReference>
<keyword evidence="5" id="KW-1185">Reference proteome</keyword>
<keyword evidence="3" id="KW-0464">Manganese</keyword>
<protein>
    <submittedName>
        <fullName evidence="4">Arginase/agmatinase/formimionoglutamate hydrolase, arginase family</fullName>
    </submittedName>
</protein>
<evidence type="ECO:0000313" key="5">
    <source>
        <dbReference type="Proteomes" id="UP000254082"/>
    </source>
</evidence>
<proteinExistence type="predicted"/>
<gene>
    <name evidence="4" type="ORF">NCTC11391_01141</name>
</gene>
<name>A0A380JGB6_STRDO</name>
<dbReference type="SUPFAM" id="SSF52768">
    <property type="entry name" value="Arginase/deacetylase"/>
    <property type="match status" value="1"/>
</dbReference>
<dbReference type="Pfam" id="PF00491">
    <property type="entry name" value="Arginase"/>
    <property type="match status" value="1"/>
</dbReference>
<reference evidence="4 5" key="1">
    <citation type="submission" date="2018-06" db="EMBL/GenBank/DDBJ databases">
        <authorList>
            <consortium name="Pathogen Informatics"/>
            <person name="Doyle S."/>
        </authorList>
    </citation>
    <scope>NUCLEOTIDE SEQUENCE [LARGE SCALE GENOMIC DNA]</scope>
    <source>
        <strain evidence="5">NCTC 11391</strain>
    </source>
</reference>
<evidence type="ECO:0000256" key="2">
    <source>
        <dbReference type="ARBA" id="ARBA00022801"/>
    </source>
</evidence>
<dbReference type="InterPro" id="IPR006035">
    <property type="entry name" value="Ureohydrolase"/>
</dbReference>
<evidence type="ECO:0000256" key="3">
    <source>
        <dbReference type="ARBA" id="ARBA00023211"/>
    </source>
</evidence>
<organism evidence="4 5">
    <name type="scientific">Streptococcus downei MFe28</name>
    <dbReference type="NCBI Taxonomy" id="764290"/>
    <lineage>
        <taxon>Bacteria</taxon>
        <taxon>Bacillati</taxon>
        <taxon>Bacillota</taxon>
        <taxon>Bacilli</taxon>
        <taxon>Lactobacillales</taxon>
        <taxon>Streptococcaceae</taxon>
        <taxon>Streptococcus</taxon>
    </lineage>
</organism>
<dbReference type="Gene3D" id="3.40.800.10">
    <property type="entry name" value="Ureohydrolase domain"/>
    <property type="match status" value="1"/>
</dbReference>
<dbReference type="GO" id="GO:0030145">
    <property type="term" value="F:manganese ion binding"/>
    <property type="evidence" value="ECO:0007669"/>
    <property type="project" value="TreeGrafter"/>
</dbReference>
<evidence type="ECO:0000313" key="4">
    <source>
        <dbReference type="EMBL" id="SUN36096.1"/>
    </source>
</evidence>
<evidence type="ECO:0000256" key="1">
    <source>
        <dbReference type="ARBA" id="ARBA00022723"/>
    </source>
</evidence>
<dbReference type="PANTHER" id="PTHR43782">
    <property type="entry name" value="ARGINASE"/>
    <property type="match status" value="1"/>
</dbReference>
<dbReference type="GO" id="GO:0005829">
    <property type="term" value="C:cytosol"/>
    <property type="evidence" value="ECO:0007669"/>
    <property type="project" value="TreeGrafter"/>
</dbReference>
<dbReference type="OrthoDB" id="9789727at2"/>
<dbReference type="GO" id="GO:0004053">
    <property type="term" value="F:arginase activity"/>
    <property type="evidence" value="ECO:0007669"/>
    <property type="project" value="TreeGrafter"/>
</dbReference>
<dbReference type="CDD" id="cd09999">
    <property type="entry name" value="Arginase-like_1"/>
    <property type="match status" value="1"/>
</dbReference>
<dbReference type="InterPro" id="IPR023696">
    <property type="entry name" value="Ureohydrolase_dom_sf"/>
</dbReference>
<keyword evidence="2 4" id="KW-0378">Hydrolase</keyword>
<dbReference type="RefSeq" id="WP_019782880.1">
    <property type="nucleotide sequence ID" value="NZ_UHFA01000002.1"/>
</dbReference>
<accession>A0A380JGB6</accession>
<keyword evidence="1" id="KW-0479">Metal-binding</keyword>
<sequence length="155" mass="16967">MSKTVRLIYPDYQSRGLDTYYLGSKLMSCIIPKNAEQETLTVQIDPPGTKEYEVTDGIYARETVETNIIQGGKLLEDAAPDRVITIGGNCLVSQAPFDYLHGKYDNVGIIWIDAHPDVSTPADGYPYAHAMVLGNLLGGGDEKLSGLMKSPKFKP</sequence>
<dbReference type="AlphaFoldDB" id="A0A380JGB6"/>
<dbReference type="PANTHER" id="PTHR43782:SF3">
    <property type="entry name" value="ARGINASE"/>
    <property type="match status" value="1"/>
</dbReference>